<sequence length="60" mass="6454">MAPPVRPADREATRTEDGHHRAAPPPAVSRVVEAVTGAPARTYRSWAADHAADFSADFSR</sequence>
<protein>
    <submittedName>
        <fullName evidence="2">Uncharacterized protein</fullName>
    </submittedName>
</protein>
<evidence type="ECO:0000313" key="3">
    <source>
        <dbReference type="Proteomes" id="UP001500253"/>
    </source>
</evidence>
<reference evidence="2 3" key="1">
    <citation type="journal article" date="2019" name="Int. J. Syst. Evol. Microbiol.">
        <title>The Global Catalogue of Microorganisms (GCM) 10K type strain sequencing project: providing services to taxonomists for standard genome sequencing and annotation.</title>
        <authorList>
            <consortium name="The Broad Institute Genomics Platform"/>
            <consortium name="The Broad Institute Genome Sequencing Center for Infectious Disease"/>
            <person name="Wu L."/>
            <person name="Ma J."/>
        </authorList>
    </citation>
    <scope>NUCLEOTIDE SEQUENCE [LARGE SCALE GENOMIC DNA]</scope>
    <source>
        <strain evidence="2 3">JCM 4316</strain>
    </source>
</reference>
<name>A0ABN3HDN4_9ACTN</name>
<evidence type="ECO:0000256" key="1">
    <source>
        <dbReference type="SAM" id="MobiDB-lite"/>
    </source>
</evidence>
<feature type="region of interest" description="Disordered" evidence="1">
    <location>
        <begin position="1"/>
        <end position="28"/>
    </location>
</feature>
<dbReference type="EMBL" id="BAAASD010000080">
    <property type="protein sequence ID" value="GAA2375362.1"/>
    <property type="molecule type" value="Genomic_DNA"/>
</dbReference>
<dbReference type="RefSeq" id="WP_346179406.1">
    <property type="nucleotide sequence ID" value="NZ_BAAASD010000080.1"/>
</dbReference>
<keyword evidence="3" id="KW-1185">Reference proteome</keyword>
<comment type="caution">
    <text evidence="2">The sequence shown here is derived from an EMBL/GenBank/DDBJ whole genome shotgun (WGS) entry which is preliminary data.</text>
</comment>
<dbReference type="Proteomes" id="UP001500253">
    <property type="component" value="Unassembled WGS sequence"/>
</dbReference>
<gene>
    <name evidence="2" type="ORF">GCM10010246_82870</name>
</gene>
<organism evidence="2 3">
    <name type="scientific">Streptomyces cuspidosporus</name>
    <dbReference type="NCBI Taxonomy" id="66882"/>
    <lineage>
        <taxon>Bacteria</taxon>
        <taxon>Bacillati</taxon>
        <taxon>Actinomycetota</taxon>
        <taxon>Actinomycetes</taxon>
        <taxon>Kitasatosporales</taxon>
        <taxon>Streptomycetaceae</taxon>
        <taxon>Streptomyces</taxon>
    </lineage>
</organism>
<feature type="compositionally biased region" description="Basic and acidic residues" evidence="1">
    <location>
        <begin position="7"/>
        <end position="20"/>
    </location>
</feature>
<evidence type="ECO:0000313" key="2">
    <source>
        <dbReference type="EMBL" id="GAA2375362.1"/>
    </source>
</evidence>
<proteinExistence type="predicted"/>
<accession>A0ABN3HDN4</accession>